<dbReference type="InterPro" id="IPR004843">
    <property type="entry name" value="Calcineurin-like_PHP"/>
</dbReference>
<dbReference type="InterPro" id="IPR008963">
    <property type="entry name" value="Purple_acid_Pase-like_N"/>
</dbReference>
<dbReference type="Pfam" id="PF00149">
    <property type="entry name" value="Metallophos"/>
    <property type="match status" value="1"/>
</dbReference>
<dbReference type="SUPFAM" id="SSF56300">
    <property type="entry name" value="Metallo-dependent phosphatases"/>
    <property type="match status" value="1"/>
</dbReference>
<dbReference type="Gene3D" id="3.60.21.10">
    <property type="match status" value="1"/>
</dbReference>
<reference evidence="3 4" key="1">
    <citation type="submission" date="2018-05" db="EMBL/GenBank/DDBJ databases">
        <title>Complete genome sequence of Arcticibacterium luteifluviistationis SM1504T, a cytophagaceae bacterium isolated from Arctic surface seawater.</title>
        <authorList>
            <person name="Li Y."/>
            <person name="Qin Q.-L."/>
        </authorList>
    </citation>
    <scope>NUCLEOTIDE SEQUENCE [LARGE SCALE GENOMIC DNA]</scope>
    <source>
        <strain evidence="3 4">SM1504</strain>
    </source>
</reference>
<dbReference type="PANTHER" id="PTHR45867">
    <property type="entry name" value="PURPLE ACID PHOSPHATASE"/>
    <property type="match status" value="1"/>
</dbReference>
<sequence length="666" mass="74359">MKIVTFIIGLLVSFSLMGQEITRGPFLQSARQDGLIIKWRSNAVQVFQLKYGLQESKLDSSKNITGFIDFEANLVGLSPATLYYYSITNSENKIVRGSFKTLPLASSTNKLSFVALGDCGTGTPAQKEVLKQVKNYYQDKPIDGMLLLGDNAYNFGFDREYQSNFFSVYQDDLLRKTVLWPTPGNHDYADRPWPNDFGERPDYFNIFKLPSEGESGGLTSNSEAYYSFDVGNVHFVSLDSYGQEDGQRMSNLLGKQAKWLQEDLTANKLEWTVVFFHHPPFSKGSHDSDKEQELIDIRTNLVPIFDKYGVDLVLTGHSHTYERSYLLNGFNGTEAEFDKEKHTISSSSAKYNQQENSCPYLKKDVGTVYMVAGTGGWVGGKSEGYPHDAMHFSDSDETGAVIIEVEDNVFTVKYLTSKGITLDNFVMVKSESTTENLSIACGETLTLKTNWSDNSLLKNYNPGLTTAPLFQDTLISISDTQGCLTQHFQVEVNQLPVPIANANSPILENQDLHLSSQASSDGILTWEGPNNFKSNEPNPTLKNVTTKEAGIYVLKEKIRGCVSETAIEVIINPVLKTETPLAMLIVSPNPSESRFKILFNPIKPATYNFQFYTLSGQLLYEETHDINSTAGFELAIDAQKIGINQRQIILKVSSESYNQSKLISTF</sequence>
<dbReference type="AlphaFoldDB" id="A0A2Z4GE62"/>
<proteinExistence type="predicted"/>
<name>A0A2Z4GE62_9BACT</name>
<dbReference type="InterPro" id="IPR013783">
    <property type="entry name" value="Ig-like_fold"/>
</dbReference>
<dbReference type="InterPro" id="IPR029052">
    <property type="entry name" value="Metallo-depent_PP-like"/>
</dbReference>
<evidence type="ECO:0000256" key="1">
    <source>
        <dbReference type="ARBA" id="ARBA00022729"/>
    </source>
</evidence>
<evidence type="ECO:0000259" key="2">
    <source>
        <dbReference type="Pfam" id="PF00149"/>
    </source>
</evidence>
<dbReference type="EMBL" id="CP029480">
    <property type="protein sequence ID" value="AWV99431.1"/>
    <property type="molecule type" value="Genomic_DNA"/>
</dbReference>
<dbReference type="Proteomes" id="UP000249873">
    <property type="component" value="Chromosome"/>
</dbReference>
<dbReference type="RefSeq" id="WP_111372800.1">
    <property type="nucleotide sequence ID" value="NZ_CP029480.1"/>
</dbReference>
<dbReference type="Gene3D" id="2.60.40.10">
    <property type="entry name" value="Immunoglobulins"/>
    <property type="match status" value="1"/>
</dbReference>
<accession>A0A2Z4GE62</accession>
<dbReference type="GO" id="GO:0003993">
    <property type="term" value="F:acid phosphatase activity"/>
    <property type="evidence" value="ECO:0007669"/>
    <property type="project" value="InterPro"/>
</dbReference>
<dbReference type="GO" id="GO:0046872">
    <property type="term" value="F:metal ion binding"/>
    <property type="evidence" value="ECO:0007669"/>
    <property type="project" value="InterPro"/>
</dbReference>
<dbReference type="PANTHER" id="PTHR45867:SF3">
    <property type="entry name" value="ACID PHOSPHATASE TYPE 7"/>
    <property type="match status" value="1"/>
</dbReference>
<keyword evidence="4" id="KW-1185">Reference proteome</keyword>
<feature type="domain" description="Calcineurin-like phosphoesterase" evidence="2">
    <location>
        <begin position="112"/>
        <end position="321"/>
    </location>
</feature>
<evidence type="ECO:0000313" key="3">
    <source>
        <dbReference type="EMBL" id="AWV99431.1"/>
    </source>
</evidence>
<dbReference type="OrthoDB" id="9809781at2"/>
<dbReference type="SUPFAM" id="SSF49363">
    <property type="entry name" value="Purple acid phosphatase, N-terminal domain"/>
    <property type="match status" value="1"/>
</dbReference>
<evidence type="ECO:0000313" key="4">
    <source>
        <dbReference type="Proteomes" id="UP000249873"/>
    </source>
</evidence>
<keyword evidence="1" id="KW-0732">Signal</keyword>
<dbReference type="KEGG" id="als:DJ013_15185"/>
<organism evidence="3 4">
    <name type="scientific">Arcticibacterium luteifluviistationis</name>
    <dbReference type="NCBI Taxonomy" id="1784714"/>
    <lineage>
        <taxon>Bacteria</taxon>
        <taxon>Pseudomonadati</taxon>
        <taxon>Bacteroidota</taxon>
        <taxon>Cytophagia</taxon>
        <taxon>Cytophagales</taxon>
        <taxon>Leadbetterellaceae</taxon>
        <taxon>Arcticibacterium</taxon>
    </lineage>
</organism>
<protein>
    <submittedName>
        <fullName evidence="3">Metallophosphoesterase</fullName>
    </submittedName>
</protein>
<gene>
    <name evidence="3" type="ORF">DJ013_15185</name>
</gene>